<proteinExistence type="predicted"/>
<comment type="caution">
    <text evidence="1">The sequence shown here is derived from an EMBL/GenBank/DDBJ whole genome shotgun (WGS) entry which is preliminary data.</text>
</comment>
<dbReference type="Proteomes" id="UP000031192">
    <property type="component" value="Unassembled WGS sequence"/>
</dbReference>
<name>A0A0B4G932_METGA</name>
<dbReference type="AlphaFoldDB" id="A0A0B4G932"/>
<keyword evidence="2" id="KW-1185">Reference proteome</keyword>
<organism evidence="1 2">
    <name type="scientific">Metarhizium guizhouense (strain ARSEF 977)</name>
    <dbReference type="NCBI Taxonomy" id="1276136"/>
    <lineage>
        <taxon>Eukaryota</taxon>
        <taxon>Fungi</taxon>
        <taxon>Dikarya</taxon>
        <taxon>Ascomycota</taxon>
        <taxon>Pezizomycotina</taxon>
        <taxon>Sordariomycetes</taxon>
        <taxon>Hypocreomycetidae</taxon>
        <taxon>Hypocreales</taxon>
        <taxon>Clavicipitaceae</taxon>
        <taxon>Metarhizium</taxon>
    </lineage>
</organism>
<gene>
    <name evidence="1" type="ORF">MGU_09501</name>
</gene>
<accession>A0A0B4G932</accession>
<evidence type="ECO:0000313" key="2">
    <source>
        <dbReference type="Proteomes" id="UP000031192"/>
    </source>
</evidence>
<evidence type="ECO:0000313" key="1">
    <source>
        <dbReference type="EMBL" id="KID83220.1"/>
    </source>
</evidence>
<reference evidence="1 2" key="1">
    <citation type="journal article" date="2014" name="Proc. Natl. Acad. Sci. U.S.A.">
        <title>Trajectory and genomic determinants of fungal-pathogen speciation and host adaptation.</title>
        <authorList>
            <person name="Hu X."/>
            <person name="Xiao G."/>
            <person name="Zheng P."/>
            <person name="Shang Y."/>
            <person name="Su Y."/>
            <person name="Zhang X."/>
            <person name="Liu X."/>
            <person name="Zhan S."/>
            <person name="St Leger R.J."/>
            <person name="Wang C."/>
        </authorList>
    </citation>
    <scope>NUCLEOTIDE SEQUENCE [LARGE SCALE GENOMIC DNA]</scope>
    <source>
        <strain evidence="1 2">ARSEF 977</strain>
    </source>
</reference>
<dbReference type="HOGENOM" id="CLU_773962_0_0_1"/>
<dbReference type="EMBL" id="AZNH01000064">
    <property type="protein sequence ID" value="KID83220.1"/>
    <property type="molecule type" value="Genomic_DNA"/>
</dbReference>
<sequence length="349" mass="40091">MPKGVPCWLKTRKYVPPNDGWSNFVFQHLFNRPSRPRWHELHFLQLYRSFKTIWTSIDGLNSDFDDKFRHLIGNYILVTFNNSLTKEVGTIHTQGSWYDGKPPFFQIQFWAPYFSPPPIDPQLGMQVIPGPIVATAKDFHHRASACFQLWPRIMRPQQLYKSRCREKNDVCKKALQNMIALVGPHWSSEADDLPSTLLWGMSCQSHWQGPYEDHLRLPLPVTYIKGDYRDIKISHPTIILPTRHNVTSLAEAVESITGLGVGILKLIHWMREVLDNGGQQYTLLSHLDEKHKVVEPDANSVSLLQRFLSQKNPPQRLISVGNGRDTILADVEPEDELSSTDMSDNDIDS</sequence>
<protein>
    <submittedName>
        <fullName evidence="1">Uncharacterized protein</fullName>
    </submittedName>
</protein>